<organism evidence="1 2">
    <name type="scientific">Acanthochromis polyacanthus</name>
    <name type="common">spiny chromis</name>
    <dbReference type="NCBI Taxonomy" id="80966"/>
    <lineage>
        <taxon>Eukaryota</taxon>
        <taxon>Metazoa</taxon>
        <taxon>Chordata</taxon>
        <taxon>Craniata</taxon>
        <taxon>Vertebrata</taxon>
        <taxon>Euteleostomi</taxon>
        <taxon>Actinopterygii</taxon>
        <taxon>Neopterygii</taxon>
        <taxon>Teleostei</taxon>
        <taxon>Neoteleostei</taxon>
        <taxon>Acanthomorphata</taxon>
        <taxon>Ovalentaria</taxon>
        <taxon>Pomacentridae</taxon>
        <taxon>Acanthochromis</taxon>
    </lineage>
</organism>
<accession>A0A3Q1FTD9</accession>
<protein>
    <submittedName>
        <fullName evidence="1">Uncharacterized protein</fullName>
    </submittedName>
</protein>
<proteinExistence type="predicted"/>
<dbReference type="InterPro" id="IPR052752">
    <property type="entry name" value="NACHT-WD_repeat"/>
</dbReference>
<name>A0A3Q1FTD9_9TELE</name>
<dbReference type="STRING" id="80966.ENSAPOP00000009895"/>
<dbReference type="Proteomes" id="UP000257200">
    <property type="component" value="Unplaced"/>
</dbReference>
<reference evidence="1" key="2">
    <citation type="submission" date="2025-09" db="UniProtKB">
        <authorList>
            <consortium name="Ensembl"/>
        </authorList>
    </citation>
    <scope>IDENTIFICATION</scope>
</reference>
<reference evidence="1" key="1">
    <citation type="submission" date="2025-08" db="UniProtKB">
        <authorList>
            <consortium name="Ensembl"/>
        </authorList>
    </citation>
    <scope>IDENTIFICATION</scope>
</reference>
<sequence>MWPSGVGSRQPCPRESALRRAAISGNINALPPHHVPTGRSVRVFICSNPDDTEAERNALKEHVYPKLRDFCRENYGIEFQDNDTPQKDETTMEVDNSGLYKVTKSPCFVSQLS</sequence>
<dbReference type="Ensembl" id="ENSAPOT00000000790.1">
    <property type="protein sequence ID" value="ENSAPOP00000009895.1"/>
    <property type="gene ID" value="ENSAPOG00000012251.1"/>
</dbReference>
<keyword evidence="2" id="KW-1185">Reference proteome</keyword>
<dbReference type="InParanoid" id="A0A3Q1FTD9"/>
<dbReference type="AlphaFoldDB" id="A0A3Q1FTD9"/>
<dbReference type="PANTHER" id="PTHR19871">
    <property type="entry name" value="BETA TRANSDUCIN-RELATED PROTEIN"/>
    <property type="match status" value="1"/>
</dbReference>
<dbReference type="PANTHER" id="PTHR19871:SF39">
    <property type="entry name" value="NACHT AND WD REPEAT DOMAIN-CONTAINING PROTEIN 2"/>
    <property type="match status" value="1"/>
</dbReference>
<evidence type="ECO:0000313" key="2">
    <source>
        <dbReference type="Proteomes" id="UP000257200"/>
    </source>
</evidence>
<dbReference type="GeneTree" id="ENSGT00940000170408"/>
<evidence type="ECO:0000313" key="1">
    <source>
        <dbReference type="Ensembl" id="ENSAPOP00000009895.1"/>
    </source>
</evidence>